<evidence type="ECO:0000313" key="2">
    <source>
        <dbReference type="Proteomes" id="UP000064912"/>
    </source>
</evidence>
<dbReference type="Proteomes" id="UP000064912">
    <property type="component" value="Chromosome"/>
</dbReference>
<reference evidence="1 2" key="1">
    <citation type="submission" date="2015-02" db="EMBL/GenBank/DDBJ databases">
        <title>Genome sequene of Rhodovulum sulfidophilum DSM 2351.</title>
        <authorList>
            <person name="Nagao N."/>
        </authorList>
    </citation>
    <scope>NUCLEOTIDE SEQUENCE [LARGE SCALE GENOMIC DNA]</scope>
    <source>
        <strain evidence="1 2">DSM 2351</strain>
    </source>
</reference>
<organism evidence="1 2">
    <name type="scientific">Rhodovulum sulfidophilum</name>
    <name type="common">Rhodobacter sulfidophilus</name>
    <dbReference type="NCBI Taxonomy" id="35806"/>
    <lineage>
        <taxon>Bacteria</taxon>
        <taxon>Pseudomonadati</taxon>
        <taxon>Pseudomonadota</taxon>
        <taxon>Alphaproteobacteria</taxon>
        <taxon>Rhodobacterales</taxon>
        <taxon>Paracoccaceae</taxon>
        <taxon>Rhodovulum</taxon>
    </lineage>
</organism>
<dbReference type="AlphaFoldDB" id="A0A0D6B813"/>
<accession>A0A0D6B813</accession>
<dbReference type="KEGG" id="rsu:NHU_04136"/>
<dbReference type="EMBL" id="AP014800">
    <property type="protein sequence ID" value="BAQ71258.1"/>
    <property type="molecule type" value="Genomic_DNA"/>
</dbReference>
<sequence length="446" mass="47806">MAVTYTPGHAAASPYPMTHARILWDKAAGSVSATSEAEGFEAGLADTVETNSWWKPEAVPASWRIEYGESRLIDAIGLAAHDLGTVGSHARIEYKSPNAHGNLLLYSQEIQLWPVLLRAELVPTLAPDGSMDARWLVEEEVDGAHLTGTDFQAVAGRMYTFSIYVKPNANGRRLRMSMEGAAYAVQAIANVGGDGAIASSNGAAATSSVAVGDTGWFRVSMSAAAQATGFANIRLLIRGPNDELAHPGTGQAVGLFGGQAEWRLGPSPYVRSASSPAASNWWAVSDDWLLPSDDSAILYLFDPVETDGIRVSVSEPARIGVVYTGKALEMPRMGYTDLGMIDLGRTAVLASYISEGGQLMGRFIQRAGLSGAFEWQNLPEDWYRQTFDPFARAARTEPFFIAARPEGYPTDCAYAWVDDPIMPARQGMRNFVSVGFTATGHADAAA</sequence>
<protein>
    <submittedName>
        <fullName evidence="1">Uncharacterized protein</fullName>
    </submittedName>
</protein>
<name>A0A0D6B813_RHOSU</name>
<dbReference type="PATRIC" id="fig|35806.4.peg.4241"/>
<proteinExistence type="predicted"/>
<gene>
    <name evidence="1" type="ORF">NHU_04136</name>
</gene>
<evidence type="ECO:0000313" key="1">
    <source>
        <dbReference type="EMBL" id="BAQ71258.1"/>
    </source>
</evidence>